<feature type="domain" description="Neurotransmitter-gated ion-channel ligand-binding" evidence="6">
    <location>
        <begin position="10"/>
        <end position="120"/>
    </location>
</feature>
<dbReference type="InterPro" id="IPR018000">
    <property type="entry name" value="Neurotransmitter_ion_chnl_CS"/>
</dbReference>
<evidence type="ECO:0000313" key="8">
    <source>
        <dbReference type="Proteomes" id="UP001152320"/>
    </source>
</evidence>
<gene>
    <name evidence="7" type="ORF">HOLleu_06777</name>
</gene>
<sequence>MTFESFNPDTKAVTVNHTGDVYWYTLATTKSSCTVLVRYYPFDKQTCELTFTTWLYQTNEQIFYAVSDILENGAYKSYEIFNAQWSVVVDTVEVGNATYECITCIGQEQSFVYYKLILIRGQHWLYFFNIILPCFVMSAMTLIVIWLPEKDVAGAASLGVTCILAFFVFLTFLFTQLPATGIPLIGKCLSLESFLKTS</sequence>
<dbReference type="GO" id="GO:0016020">
    <property type="term" value="C:membrane"/>
    <property type="evidence" value="ECO:0007669"/>
    <property type="project" value="UniProtKB-SubCell"/>
</dbReference>
<dbReference type="GO" id="GO:0005230">
    <property type="term" value="F:extracellular ligand-gated monoatomic ion channel activity"/>
    <property type="evidence" value="ECO:0007669"/>
    <property type="project" value="InterPro"/>
</dbReference>
<dbReference type="Gene3D" id="2.70.170.10">
    <property type="entry name" value="Neurotransmitter-gated ion-channel ligand-binding domain"/>
    <property type="match status" value="1"/>
</dbReference>
<keyword evidence="7" id="KW-0675">Receptor</keyword>
<evidence type="ECO:0000256" key="4">
    <source>
        <dbReference type="ARBA" id="ARBA00023136"/>
    </source>
</evidence>
<dbReference type="SUPFAM" id="SSF63712">
    <property type="entry name" value="Nicotinic receptor ligand binding domain-like"/>
    <property type="match status" value="1"/>
</dbReference>
<dbReference type="InterPro" id="IPR006202">
    <property type="entry name" value="Neur_chan_lig-bd"/>
</dbReference>
<keyword evidence="4 5" id="KW-0472">Membrane</keyword>
<dbReference type="GO" id="GO:0004888">
    <property type="term" value="F:transmembrane signaling receptor activity"/>
    <property type="evidence" value="ECO:0007669"/>
    <property type="project" value="InterPro"/>
</dbReference>
<evidence type="ECO:0000259" key="6">
    <source>
        <dbReference type="Pfam" id="PF02931"/>
    </source>
</evidence>
<evidence type="ECO:0000256" key="3">
    <source>
        <dbReference type="ARBA" id="ARBA00022989"/>
    </source>
</evidence>
<comment type="caution">
    <text evidence="7">The sequence shown here is derived from an EMBL/GenBank/DDBJ whole genome shotgun (WGS) entry which is preliminary data.</text>
</comment>
<dbReference type="EMBL" id="JAIZAY010000002">
    <property type="protein sequence ID" value="KAJ8047714.1"/>
    <property type="molecule type" value="Genomic_DNA"/>
</dbReference>
<feature type="transmembrane region" description="Helical" evidence="5">
    <location>
        <begin position="124"/>
        <end position="147"/>
    </location>
</feature>
<dbReference type="InterPro" id="IPR036719">
    <property type="entry name" value="Neuro-gated_channel_TM_sf"/>
</dbReference>
<dbReference type="InterPro" id="IPR038050">
    <property type="entry name" value="Neuro_actylchol_rec"/>
</dbReference>
<dbReference type="PROSITE" id="PS00236">
    <property type="entry name" value="NEUROTR_ION_CHANNEL"/>
    <property type="match status" value="1"/>
</dbReference>
<dbReference type="InterPro" id="IPR006201">
    <property type="entry name" value="Neur_channel"/>
</dbReference>
<dbReference type="Pfam" id="PF02931">
    <property type="entry name" value="Neur_chan_LBD"/>
    <property type="match status" value="1"/>
</dbReference>
<dbReference type="SUPFAM" id="SSF90112">
    <property type="entry name" value="Neurotransmitter-gated ion-channel transmembrane pore"/>
    <property type="match status" value="1"/>
</dbReference>
<keyword evidence="8" id="KW-1185">Reference proteome</keyword>
<organism evidence="7 8">
    <name type="scientific">Holothuria leucospilota</name>
    <name type="common">Black long sea cucumber</name>
    <name type="synonym">Mertensiothuria leucospilota</name>
    <dbReference type="NCBI Taxonomy" id="206669"/>
    <lineage>
        <taxon>Eukaryota</taxon>
        <taxon>Metazoa</taxon>
        <taxon>Echinodermata</taxon>
        <taxon>Eleutherozoa</taxon>
        <taxon>Echinozoa</taxon>
        <taxon>Holothuroidea</taxon>
        <taxon>Aspidochirotacea</taxon>
        <taxon>Aspidochirotida</taxon>
        <taxon>Holothuriidae</taxon>
        <taxon>Holothuria</taxon>
    </lineage>
</organism>
<evidence type="ECO:0000256" key="1">
    <source>
        <dbReference type="ARBA" id="ARBA00004141"/>
    </source>
</evidence>
<dbReference type="OrthoDB" id="5975154at2759"/>
<comment type="subcellular location">
    <subcellularLocation>
        <location evidence="1">Membrane</location>
        <topology evidence="1">Multi-pass membrane protein</topology>
    </subcellularLocation>
</comment>
<evidence type="ECO:0000256" key="5">
    <source>
        <dbReference type="SAM" id="Phobius"/>
    </source>
</evidence>
<keyword evidence="2 5" id="KW-0812">Transmembrane</keyword>
<dbReference type="InterPro" id="IPR036734">
    <property type="entry name" value="Neur_chan_lig-bd_sf"/>
</dbReference>
<evidence type="ECO:0000313" key="7">
    <source>
        <dbReference type="EMBL" id="KAJ8047714.1"/>
    </source>
</evidence>
<reference evidence="7" key="1">
    <citation type="submission" date="2021-10" db="EMBL/GenBank/DDBJ databases">
        <title>Tropical sea cucumber genome reveals ecological adaptation and Cuvierian tubules defense mechanism.</title>
        <authorList>
            <person name="Chen T."/>
        </authorList>
    </citation>
    <scope>NUCLEOTIDE SEQUENCE</scope>
    <source>
        <strain evidence="7">Nanhai2018</strain>
        <tissue evidence="7">Muscle</tissue>
    </source>
</reference>
<dbReference type="PANTHER" id="PTHR18945">
    <property type="entry name" value="NEUROTRANSMITTER GATED ION CHANNEL"/>
    <property type="match status" value="1"/>
</dbReference>
<feature type="transmembrane region" description="Helical" evidence="5">
    <location>
        <begin position="153"/>
        <end position="174"/>
    </location>
</feature>
<keyword evidence="3 5" id="KW-1133">Transmembrane helix</keyword>
<dbReference type="Proteomes" id="UP001152320">
    <property type="component" value="Chromosome 2"/>
</dbReference>
<evidence type="ECO:0000256" key="2">
    <source>
        <dbReference type="ARBA" id="ARBA00022692"/>
    </source>
</evidence>
<protein>
    <submittedName>
        <fullName evidence="7">Neuronal acetylcholine receptor subunit alpha-10</fullName>
    </submittedName>
</protein>
<dbReference type="AlphaFoldDB" id="A0A9Q1HIA5"/>
<proteinExistence type="predicted"/>
<name>A0A9Q1HIA5_HOLLE</name>
<dbReference type="Gene3D" id="1.20.58.390">
    <property type="entry name" value="Neurotransmitter-gated ion-channel transmembrane domain"/>
    <property type="match status" value="1"/>
</dbReference>
<accession>A0A9Q1HIA5</accession>